<evidence type="ECO:0000256" key="1">
    <source>
        <dbReference type="SAM" id="Phobius"/>
    </source>
</evidence>
<feature type="domain" description="DUF7702" evidence="2">
    <location>
        <begin position="3"/>
        <end position="237"/>
    </location>
</feature>
<dbReference type="Pfam" id="PF24800">
    <property type="entry name" value="DUF7702"/>
    <property type="match status" value="1"/>
</dbReference>
<keyword evidence="4" id="KW-1185">Reference proteome</keyword>
<dbReference type="EMBL" id="MU001967">
    <property type="protein sequence ID" value="KAF2792480.1"/>
    <property type="molecule type" value="Genomic_DNA"/>
</dbReference>
<keyword evidence="1" id="KW-0812">Transmembrane</keyword>
<evidence type="ECO:0000313" key="3">
    <source>
        <dbReference type="EMBL" id="KAF2792480.1"/>
    </source>
</evidence>
<protein>
    <recommendedName>
        <fullName evidence="2">DUF7702 domain-containing protein</fullName>
    </recommendedName>
</protein>
<feature type="transmembrane region" description="Helical" evidence="1">
    <location>
        <begin position="6"/>
        <end position="22"/>
    </location>
</feature>
<dbReference type="OrthoDB" id="2560628at2759"/>
<name>A0A6A6X7I2_9PLEO</name>
<keyword evidence="1" id="KW-0472">Membrane</keyword>
<dbReference type="PANTHER" id="PTHR42109">
    <property type="entry name" value="UNPLACED GENOMIC SCAFFOLD UM_SCAF_CONTIG_1.265, WHOLE GENOME SHOTGUN SEQUENCE"/>
    <property type="match status" value="1"/>
</dbReference>
<dbReference type="AlphaFoldDB" id="A0A6A6X7I2"/>
<organism evidence="3 4">
    <name type="scientific">Melanomma pulvis-pyrius CBS 109.77</name>
    <dbReference type="NCBI Taxonomy" id="1314802"/>
    <lineage>
        <taxon>Eukaryota</taxon>
        <taxon>Fungi</taxon>
        <taxon>Dikarya</taxon>
        <taxon>Ascomycota</taxon>
        <taxon>Pezizomycotina</taxon>
        <taxon>Dothideomycetes</taxon>
        <taxon>Pleosporomycetidae</taxon>
        <taxon>Pleosporales</taxon>
        <taxon>Melanommataceae</taxon>
        <taxon>Melanomma</taxon>
    </lineage>
</organism>
<feature type="transmembrane region" description="Helical" evidence="1">
    <location>
        <begin position="203"/>
        <end position="231"/>
    </location>
</feature>
<feature type="transmembrane region" description="Helical" evidence="1">
    <location>
        <begin position="34"/>
        <end position="55"/>
    </location>
</feature>
<dbReference type="PANTHER" id="PTHR42109:SF2">
    <property type="entry name" value="INTEGRAL MEMBRANE PROTEIN"/>
    <property type="match status" value="1"/>
</dbReference>
<feature type="transmembrane region" description="Helical" evidence="1">
    <location>
        <begin position="143"/>
        <end position="161"/>
    </location>
</feature>
<sequence>GWVSAVELVVYIPALIVAIIVCSRHGFGRSSGWIYTLILCVVRIAGAGCQLYSYHDHSSSLMQATIIIDSIGLSPLLLATLGMLSRLTDFINTHSAGMLGIKHFRILQLLITLGLILSIVGGTSGSVSPDGTIKVATTSKAGIGLYVAAYIALALICLASLPKVSIIPSKERYVLVAVIFAMPFILARLAYSTLSVFLHSHLFNIITGSVVVLVVMAVVEEFVVVAIYLLLGFKVDQLDASQQGPIASRPWKNKKNS</sequence>
<evidence type="ECO:0000313" key="4">
    <source>
        <dbReference type="Proteomes" id="UP000799757"/>
    </source>
</evidence>
<feature type="transmembrane region" description="Helical" evidence="1">
    <location>
        <begin position="61"/>
        <end position="84"/>
    </location>
</feature>
<reference evidence="3" key="1">
    <citation type="journal article" date="2020" name="Stud. Mycol.">
        <title>101 Dothideomycetes genomes: a test case for predicting lifestyles and emergence of pathogens.</title>
        <authorList>
            <person name="Haridas S."/>
            <person name="Albert R."/>
            <person name="Binder M."/>
            <person name="Bloem J."/>
            <person name="Labutti K."/>
            <person name="Salamov A."/>
            <person name="Andreopoulos B."/>
            <person name="Baker S."/>
            <person name="Barry K."/>
            <person name="Bills G."/>
            <person name="Bluhm B."/>
            <person name="Cannon C."/>
            <person name="Castanera R."/>
            <person name="Culley D."/>
            <person name="Daum C."/>
            <person name="Ezra D."/>
            <person name="Gonzalez J."/>
            <person name="Henrissat B."/>
            <person name="Kuo A."/>
            <person name="Liang C."/>
            <person name="Lipzen A."/>
            <person name="Lutzoni F."/>
            <person name="Magnuson J."/>
            <person name="Mondo S."/>
            <person name="Nolan M."/>
            <person name="Ohm R."/>
            <person name="Pangilinan J."/>
            <person name="Park H.-J."/>
            <person name="Ramirez L."/>
            <person name="Alfaro M."/>
            <person name="Sun H."/>
            <person name="Tritt A."/>
            <person name="Yoshinaga Y."/>
            <person name="Zwiers L.-H."/>
            <person name="Turgeon B."/>
            <person name="Goodwin S."/>
            <person name="Spatafora J."/>
            <person name="Crous P."/>
            <person name="Grigoriev I."/>
        </authorList>
    </citation>
    <scope>NUCLEOTIDE SEQUENCE</scope>
    <source>
        <strain evidence="3">CBS 109.77</strain>
    </source>
</reference>
<feature type="transmembrane region" description="Helical" evidence="1">
    <location>
        <begin position="104"/>
        <end position="123"/>
    </location>
</feature>
<proteinExistence type="predicted"/>
<dbReference type="Proteomes" id="UP000799757">
    <property type="component" value="Unassembled WGS sequence"/>
</dbReference>
<feature type="non-terminal residue" evidence="3">
    <location>
        <position position="1"/>
    </location>
</feature>
<gene>
    <name evidence="3" type="ORF">K505DRAFT_223254</name>
</gene>
<keyword evidence="1" id="KW-1133">Transmembrane helix</keyword>
<feature type="transmembrane region" description="Helical" evidence="1">
    <location>
        <begin position="173"/>
        <end position="191"/>
    </location>
</feature>
<dbReference type="InterPro" id="IPR056119">
    <property type="entry name" value="DUF7702"/>
</dbReference>
<evidence type="ECO:0000259" key="2">
    <source>
        <dbReference type="Pfam" id="PF24800"/>
    </source>
</evidence>
<accession>A0A6A6X7I2</accession>
<feature type="non-terminal residue" evidence="3">
    <location>
        <position position="257"/>
    </location>
</feature>